<dbReference type="Pfam" id="PF00017">
    <property type="entry name" value="SH2"/>
    <property type="match status" value="1"/>
</dbReference>
<dbReference type="GO" id="GO:0007169">
    <property type="term" value="P:cell surface receptor protein tyrosine kinase signaling pathway"/>
    <property type="evidence" value="ECO:0007669"/>
    <property type="project" value="TreeGrafter"/>
</dbReference>
<dbReference type="GO" id="GO:0035556">
    <property type="term" value="P:intracellular signal transduction"/>
    <property type="evidence" value="ECO:0007669"/>
    <property type="project" value="TreeGrafter"/>
</dbReference>
<feature type="compositionally biased region" description="Basic and acidic residues" evidence="3">
    <location>
        <begin position="49"/>
        <end position="64"/>
    </location>
</feature>
<evidence type="ECO:0000259" key="4">
    <source>
        <dbReference type="PROSITE" id="PS50001"/>
    </source>
</evidence>
<dbReference type="OMA" id="ERPTHDY"/>
<dbReference type="PANTHER" id="PTHR14098:SF3">
    <property type="entry name" value="B-CELL LINKER PROTEIN"/>
    <property type="match status" value="1"/>
</dbReference>
<dbReference type="OrthoDB" id="10044490at2759"/>
<proteinExistence type="predicted"/>
<evidence type="ECO:0000256" key="3">
    <source>
        <dbReference type="SAM" id="MobiDB-lite"/>
    </source>
</evidence>
<feature type="compositionally biased region" description="Polar residues" evidence="3">
    <location>
        <begin position="232"/>
        <end position="241"/>
    </location>
</feature>
<evidence type="ECO:0000313" key="6">
    <source>
        <dbReference type="Proteomes" id="UP000288216"/>
    </source>
</evidence>
<evidence type="ECO:0000256" key="1">
    <source>
        <dbReference type="ARBA" id="ARBA00022999"/>
    </source>
</evidence>
<evidence type="ECO:0000256" key="2">
    <source>
        <dbReference type="PROSITE-ProRule" id="PRU00191"/>
    </source>
</evidence>
<reference evidence="5 6" key="1">
    <citation type="journal article" date="2018" name="Nat. Ecol. Evol.">
        <title>Shark genomes provide insights into elasmobranch evolution and the origin of vertebrates.</title>
        <authorList>
            <person name="Hara Y"/>
            <person name="Yamaguchi K"/>
            <person name="Onimaru K"/>
            <person name="Kadota M"/>
            <person name="Koyanagi M"/>
            <person name="Keeley SD"/>
            <person name="Tatsumi K"/>
            <person name="Tanaka K"/>
            <person name="Motone F"/>
            <person name="Kageyama Y"/>
            <person name="Nozu R"/>
            <person name="Adachi N"/>
            <person name="Nishimura O"/>
            <person name="Nakagawa R"/>
            <person name="Tanegashima C"/>
            <person name="Kiyatake I"/>
            <person name="Matsumoto R"/>
            <person name="Murakumo K"/>
            <person name="Nishida K"/>
            <person name="Terakita A"/>
            <person name="Kuratani S"/>
            <person name="Sato K"/>
            <person name="Hyodo S Kuraku.S."/>
        </authorList>
    </citation>
    <scope>NUCLEOTIDE SEQUENCE [LARGE SCALE GENOMIC DNA]</scope>
</reference>
<feature type="compositionally biased region" description="Acidic residues" evidence="3">
    <location>
        <begin position="65"/>
        <end position="74"/>
    </location>
</feature>
<comment type="caution">
    <text evidence="5">The sequence shown here is derived from an EMBL/GenBank/DDBJ whole genome shotgun (WGS) entry which is preliminary data.</text>
</comment>
<name>A0A401NXE5_SCYTO</name>
<accession>A0A401NXE5</accession>
<gene>
    <name evidence="5" type="ORF">scyTo_0007739</name>
</gene>
<dbReference type="AlphaFoldDB" id="A0A401NXE5"/>
<dbReference type="FunFam" id="3.30.505.10:FF:000016">
    <property type="entry name" value="B-cell linker protein isoform 2"/>
    <property type="match status" value="1"/>
</dbReference>
<feature type="compositionally biased region" description="Acidic residues" evidence="3">
    <location>
        <begin position="310"/>
        <end position="319"/>
    </location>
</feature>
<dbReference type="Gene3D" id="3.30.505.10">
    <property type="entry name" value="SH2 domain"/>
    <property type="match status" value="1"/>
</dbReference>
<feature type="region of interest" description="Disordered" evidence="3">
    <location>
        <begin position="37"/>
        <end position="381"/>
    </location>
</feature>
<dbReference type="Proteomes" id="UP000288216">
    <property type="component" value="Unassembled WGS sequence"/>
</dbReference>
<protein>
    <recommendedName>
        <fullName evidence="4">SH2 domain-containing protein</fullName>
    </recommendedName>
</protein>
<dbReference type="InterPro" id="IPR000980">
    <property type="entry name" value="SH2"/>
</dbReference>
<keyword evidence="1 2" id="KW-0727">SH2 domain</keyword>
<dbReference type="InterPro" id="IPR051751">
    <property type="entry name" value="Immunoreceptor_sig_adapters"/>
</dbReference>
<sequence length="563" mass="62331">METFNKIAQSQSVRQIQKIVHDIQKNDGGFMSRFKKFTKHAPPTVPQRDYSEGAEGHEGGRWSDNEFDNSDYENPDGRSDGSDTYEDPRDDGDDDANYEPPPTENKNKKLIAQSFHISKGEYADNRPAIRPAIPIGKPPPMLPRSSPGSNQRKMPPQPQAAGQREDDEDDYIVPVENNESDDAYIDPTEKSAPPAVLKPPTVNRAAKPSNKPAGLSSSPKAGYHHGPGQPASVPQQHTESPQCHDVYEVPDTEEALPPVPRVKPQLPKPGSAGTGSPLLLPRSAPKVTSTPEIVRNESPVNRKLPISQPQDDDEYEVCDPEPSNSASGLQDSRSFPFQEIPTPPQRDSKPTIRPLPKPRMVEPPKEQSLTEGEKPRIPDRPRLSNIAAETPVLPAPRLGLKPAVLRLPTANQPNLPEIPNRPNGILVRPSVPAHPHSLNSSLEQDPSVDGKAWFANHCDRKTAEEALNKFNKDGSFLIRKSSGQDSKQPYTLVVLYRRRVYNIPVRYIELTEEYALGKEKIGEERFSSVADIIESHQKNPLVLIDSQNNTKDSTKLKHPVKVS</sequence>
<feature type="compositionally biased region" description="Acidic residues" evidence="3">
    <location>
        <begin position="83"/>
        <end position="97"/>
    </location>
</feature>
<organism evidence="5 6">
    <name type="scientific">Scyliorhinus torazame</name>
    <name type="common">Cloudy catshark</name>
    <name type="synonym">Catulus torazame</name>
    <dbReference type="NCBI Taxonomy" id="75743"/>
    <lineage>
        <taxon>Eukaryota</taxon>
        <taxon>Metazoa</taxon>
        <taxon>Chordata</taxon>
        <taxon>Craniata</taxon>
        <taxon>Vertebrata</taxon>
        <taxon>Chondrichthyes</taxon>
        <taxon>Elasmobranchii</taxon>
        <taxon>Galeomorphii</taxon>
        <taxon>Galeoidea</taxon>
        <taxon>Carcharhiniformes</taxon>
        <taxon>Scyliorhinidae</taxon>
        <taxon>Scyliorhinus</taxon>
    </lineage>
</organism>
<dbReference type="PANTHER" id="PTHR14098">
    <property type="entry name" value="SH2 DOMAIN CONTAINING PROTEIN"/>
    <property type="match status" value="1"/>
</dbReference>
<dbReference type="SMART" id="SM00252">
    <property type="entry name" value="SH2"/>
    <property type="match status" value="1"/>
</dbReference>
<dbReference type="GO" id="GO:0005737">
    <property type="term" value="C:cytoplasm"/>
    <property type="evidence" value="ECO:0007669"/>
    <property type="project" value="UniProtKB-ARBA"/>
</dbReference>
<feature type="domain" description="SH2" evidence="4">
    <location>
        <begin position="453"/>
        <end position="560"/>
    </location>
</feature>
<dbReference type="SUPFAM" id="SSF55550">
    <property type="entry name" value="SH2 domain"/>
    <property type="match status" value="1"/>
</dbReference>
<feature type="compositionally biased region" description="Basic and acidic residues" evidence="3">
    <location>
        <begin position="371"/>
        <end position="381"/>
    </location>
</feature>
<dbReference type="InterPro" id="IPR036860">
    <property type="entry name" value="SH2_dom_sf"/>
</dbReference>
<feature type="compositionally biased region" description="Polar residues" evidence="3">
    <location>
        <begin position="322"/>
        <end position="335"/>
    </location>
</feature>
<dbReference type="EMBL" id="BFAA01002857">
    <property type="protein sequence ID" value="GCB65536.1"/>
    <property type="molecule type" value="Genomic_DNA"/>
</dbReference>
<dbReference type="CDD" id="cd09929">
    <property type="entry name" value="SH2_BLNK_SLP-76"/>
    <property type="match status" value="1"/>
</dbReference>
<evidence type="ECO:0000313" key="5">
    <source>
        <dbReference type="EMBL" id="GCB65536.1"/>
    </source>
</evidence>
<keyword evidence="6" id="KW-1185">Reference proteome</keyword>
<dbReference type="PROSITE" id="PS50001">
    <property type="entry name" value="SH2"/>
    <property type="match status" value="1"/>
</dbReference>
<dbReference type="STRING" id="75743.A0A401NXE5"/>